<name>A0A382QAZ5_9ZZZZ</name>
<organism evidence="1">
    <name type="scientific">marine metagenome</name>
    <dbReference type="NCBI Taxonomy" id="408172"/>
    <lineage>
        <taxon>unclassified sequences</taxon>
        <taxon>metagenomes</taxon>
        <taxon>ecological metagenomes</taxon>
    </lineage>
</organism>
<dbReference type="AlphaFoldDB" id="A0A382QAZ5"/>
<accession>A0A382QAZ5</accession>
<proteinExistence type="predicted"/>
<protein>
    <submittedName>
        <fullName evidence="1">Uncharacterized protein</fullName>
    </submittedName>
</protein>
<evidence type="ECO:0000313" key="1">
    <source>
        <dbReference type="EMBL" id="SVC82217.1"/>
    </source>
</evidence>
<feature type="non-terminal residue" evidence="1">
    <location>
        <position position="57"/>
    </location>
</feature>
<reference evidence="1" key="1">
    <citation type="submission" date="2018-05" db="EMBL/GenBank/DDBJ databases">
        <authorList>
            <person name="Lanie J.A."/>
            <person name="Ng W.-L."/>
            <person name="Kazmierczak K.M."/>
            <person name="Andrzejewski T.M."/>
            <person name="Davidsen T.M."/>
            <person name="Wayne K.J."/>
            <person name="Tettelin H."/>
            <person name="Glass J.I."/>
            <person name="Rusch D."/>
            <person name="Podicherti R."/>
            <person name="Tsui H.-C.T."/>
            <person name="Winkler M.E."/>
        </authorList>
    </citation>
    <scope>NUCLEOTIDE SEQUENCE</scope>
</reference>
<sequence length="57" mass="6414">MHGWWLGDRLRLGRSQLLGDERCGRGGRWLSGHWSCSVGGKIWVLLDDERGHIGDGL</sequence>
<gene>
    <name evidence="1" type="ORF">METZ01_LOCUS335071</name>
</gene>
<dbReference type="EMBL" id="UINC01112933">
    <property type="protein sequence ID" value="SVC82217.1"/>
    <property type="molecule type" value="Genomic_DNA"/>
</dbReference>